<gene>
    <name evidence="1" type="ORF">GAO09_00195</name>
</gene>
<proteinExistence type="predicted"/>
<dbReference type="RefSeq" id="WP_153352067.1">
    <property type="nucleotide sequence ID" value="NZ_WIXI01000022.1"/>
</dbReference>
<evidence type="ECO:0000313" key="2">
    <source>
        <dbReference type="Proteomes" id="UP000435138"/>
    </source>
</evidence>
<dbReference type="AlphaFoldDB" id="A0A6A8A259"/>
<keyword evidence="2" id="KW-1185">Reference proteome</keyword>
<dbReference type="NCBIfam" id="NF047331">
    <property type="entry name" value="phage_HTJ"/>
    <property type="match status" value="1"/>
</dbReference>
<reference evidence="1 2" key="1">
    <citation type="submission" date="2019-11" db="EMBL/GenBank/DDBJ databases">
        <title>Genome analysis of Rhizobacterium cereale a novel genus and species isolated from maize roots in North Spain.</title>
        <authorList>
            <person name="Menendez E."/>
            <person name="Flores-Felix J.D."/>
            <person name="Ramirez-Bahena M.-H."/>
            <person name="Igual J.M."/>
            <person name="Garcia-Fraile P."/>
            <person name="Peix A."/>
            <person name="Velazquez E."/>
        </authorList>
    </citation>
    <scope>NUCLEOTIDE SEQUENCE [LARGE SCALE GENOMIC DNA]</scope>
    <source>
        <strain evidence="1 2">RZME27</strain>
    </source>
</reference>
<dbReference type="Proteomes" id="UP000435138">
    <property type="component" value="Unassembled WGS sequence"/>
</dbReference>
<dbReference type="EMBL" id="WIXI01000022">
    <property type="protein sequence ID" value="MQY44494.1"/>
    <property type="molecule type" value="Genomic_DNA"/>
</dbReference>
<comment type="caution">
    <text evidence="1">The sequence shown here is derived from an EMBL/GenBank/DDBJ whole genome shotgun (WGS) entry which is preliminary data.</text>
</comment>
<accession>A0A6A8A259</accession>
<organism evidence="1 2">
    <name type="scientific">Endobacterium cereale</name>
    <dbReference type="NCBI Taxonomy" id="2663029"/>
    <lineage>
        <taxon>Bacteria</taxon>
        <taxon>Pseudomonadati</taxon>
        <taxon>Pseudomonadota</taxon>
        <taxon>Alphaproteobacteria</taxon>
        <taxon>Hyphomicrobiales</taxon>
        <taxon>Rhizobiaceae</taxon>
        <taxon>Endobacterium</taxon>
    </lineage>
</organism>
<sequence>MADNSAQIAALRDAISQGARRVVFRDGGTHREVEYHSLKDMRDTLEWLEAQQSRKSRVTLAAF</sequence>
<protein>
    <submittedName>
        <fullName evidence="1">Uncharacterized protein</fullName>
    </submittedName>
</protein>
<name>A0A6A8A259_9HYPH</name>
<evidence type="ECO:0000313" key="1">
    <source>
        <dbReference type="EMBL" id="MQY44494.1"/>
    </source>
</evidence>